<evidence type="ECO:0000259" key="2">
    <source>
        <dbReference type="PROSITE" id="PS50975"/>
    </source>
</evidence>
<dbReference type="PROSITE" id="PS51186">
    <property type="entry name" value="GNAT"/>
    <property type="match status" value="1"/>
</dbReference>
<dbReference type="InterPro" id="IPR003806">
    <property type="entry name" value="ATP-grasp_PylC-type"/>
</dbReference>
<dbReference type="Gene3D" id="3.30.470.20">
    <property type="entry name" value="ATP-grasp fold, B domain"/>
    <property type="match status" value="1"/>
</dbReference>
<dbReference type="EMBL" id="FQZL01000004">
    <property type="protein sequence ID" value="SHI38881.1"/>
    <property type="molecule type" value="Genomic_DNA"/>
</dbReference>
<dbReference type="Gene3D" id="3.40.630.30">
    <property type="match status" value="1"/>
</dbReference>
<dbReference type="Proteomes" id="UP000184052">
    <property type="component" value="Unassembled WGS sequence"/>
</dbReference>
<accession>A0A1M6AR17</accession>
<dbReference type="Gene3D" id="3.30.1490.20">
    <property type="entry name" value="ATP-grasp fold, A domain"/>
    <property type="match status" value="1"/>
</dbReference>
<dbReference type="GO" id="GO:0046872">
    <property type="term" value="F:metal ion binding"/>
    <property type="evidence" value="ECO:0007669"/>
    <property type="project" value="InterPro"/>
</dbReference>
<evidence type="ECO:0000313" key="4">
    <source>
        <dbReference type="EMBL" id="SHI38881.1"/>
    </source>
</evidence>
<dbReference type="Pfam" id="PF02655">
    <property type="entry name" value="ATP-grasp_3"/>
    <property type="match status" value="1"/>
</dbReference>
<dbReference type="OrthoDB" id="9794566at2"/>
<dbReference type="InterPro" id="IPR000182">
    <property type="entry name" value="GNAT_dom"/>
</dbReference>
<evidence type="ECO:0000313" key="5">
    <source>
        <dbReference type="Proteomes" id="UP000184052"/>
    </source>
</evidence>
<proteinExistence type="predicted"/>
<gene>
    <name evidence="4" type="ORF">SAMN02745751_00216</name>
</gene>
<dbReference type="PANTHER" id="PTHR21621">
    <property type="entry name" value="RIBOSOMAL PROTEIN S6 MODIFICATION PROTEIN"/>
    <property type="match status" value="1"/>
</dbReference>
<dbReference type="Pfam" id="PF14401">
    <property type="entry name" value="RLAN"/>
    <property type="match status" value="1"/>
</dbReference>
<dbReference type="GO" id="GO:0005737">
    <property type="term" value="C:cytoplasm"/>
    <property type="evidence" value="ECO:0007669"/>
    <property type="project" value="TreeGrafter"/>
</dbReference>
<evidence type="ECO:0000259" key="3">
    <source>
        <dbReference type="PROSITE" id="PS51186"/>
    </source>
</evidence>
<protein>
    <submittedName>
        <fullName evidence="4">Glutathione synthase/RimK-type ligase, ATP-grasp superfamily</fullName>
    </submittedName>
</protein>
<dbReference type="Pfam" id="PF00583">
    <property type="entry name" value="Acetyltransf_1"/>
    <property type="match status" value="1"/>
</dbReference>
<dbReference type="CDD" id="cd04301">
    <property type="entry name" value="NAT_SF"/>
    <property type="match status" value="1"/>
</dbReference>
<sequence>MSSDNHEIQDNIKSIDSIIQPPFSIAEKSDIKFLKELEKESFEEYRRESNDTIRRSITSDNQIVIVAKDAEGIRSGSITLRKYKRKIRIMSIAVKRNAQGKNLGKALLEKAIECGRFLEFKRLTLEADANDNRLIRWYESFGFEQVRILENYYGPKKHAIKMELFIHDPNKYIAVTDFDTDFFDGFDNVIGVRATDYFEDEKYQHVKDVRVFNFCAKYKYQSVGYYVSLLALARNQVAYPSAGLLRDIDNYKVIKSIGEEIDELIQESFSTISENEITVNSYFGKSDIPEFQKLINSLKNLYPSPLMRYHFVKRGTWSMNRIKVLALKETLNLDYDLLKSYAREYFSDKRFIRSSLKRYKYYMAILVDPDEKLPPSDKEALDRFGKAAELIGFYVEYITKKDFSRIPEFDALFIRTTTNVNDYTYDFSRYAYAEGLVVIDDPWSILRCANKIYLFEALRNAKVNMPGTWVINCKSKYKNKLRNLSYPLILKLPDSAFSAGVYKVRDETECLEKLKEMFKRSELIVAQEYMPTEYDWRIGILDGRFLYACKYYMAKNHWQIVSWENGAGDIDEGGYESVDESDVPQKVLDAALKSASIIGDGLYGVDIKVKGRDVYVIEVNDNPNIDHMVEDAVDGDNLYKKIILSFYNRLESNTKILRTIC</sequence>
<dbReference type="SUPFAM" id="SSF56059">
    <property type="entry name" value="Glutathione synthetase ATP-binding domain-like"/>
    <property type="match status" value="1"/>
</dbReference>
<feature type="domain" description="ATP-grasp" evidence="2">
    <location>
        <begin position="455"/>
        <end position="647"/>
    </location>
</feature>
<feature type="domain" description="N-acetyltransferase" evidence="3">
    <location>
        <begin position="21"/>
        <end position="167"/>
    </location>
</feature>
<dbReference type="AlphaFoldDB" id="A0A1M6AR17"/>
<dbReference type="InterPro" id="IPR016181">
    <property type="entry name" value="Acyl_CoA_acyltransferase"/>
</dbReference>
<dbReference type="GO" id="GO:0016747">
    <property type="term" value="F:acyltransferase activity, transferring groups other than amino-acyl groups"/>
    <property type="evidence" value="ECO:0007669"/>
    <property type="project" value="InterPro"/>
</dbReference>
<dbReference type="InterPro" id="IPR025839">
    <property type="entry name" value="RLAN_dom"/>
</dbReference>
<dbReference type="STRING" id="1121476.SAMN02745751_00216"/>
<organism evidence="4 5">
    <name type="scientific">Dethiosulfatibacter aminovorans DSM 17477</name>
    <dbReference type="NCBI Taxonomy" id="1121476"/>
    <lineage>
        <taxon>Bacteria</taxon>
        <taxon>Bacillati</taxon>
        <taxon>Bacillota</taxon>
        <taxon>Tissierellia</taxon>
        <taxon>Dethiosulfatibacter</taxon>
    </lineage>
</organism>
<keyword evidence="4" id="KW-0436">Ligase</keyword>
<dbReference type="InterPro" id="IPR013815">
    <property type="entry name" value="ATP_grasp_subdomain_1"/>
</dbReference>
<dbReference type="PANTHER" id="PTHR21621:SF0">
    <property type="entry name" value="BETA-CITRYLGLUTAMATE SYNTHASE B-RELATED"/>
    <property type="match status" value="1"/>
</dbReference>
<dbReference type="PROSITE" id="PS50975">
    <property type="entry name" value="ATP_GRASP"/>
    <property type="match status" value="1"/>
</dbReference>
<dbReference type="RefSeq" id="WP_094762612.1">
    <property type="nucleotide sequence ID" value="NZ_FQZL01000004.1"/>
</dbReference>
<keyword evidence="1" id="KW-0547">Nucleotide-binding</keyword>
<dbReference type="SUPFAM" id="SSF55729">
    <property type="entry name" value="Acyl-CoA N-acyltransferases (Nat)"/>
    <property type="match status" value="1"/>
</dbReference>
<keyword evidence="5" id="KW-1185">Reference proteome</keyword>
<evidence type="ECO:0000256" key="1">
    <source>
        <dbReference type="PROSITE-ProRule" id="PRU00409"/>
    </source>
</evidence>
<dbReference type="GO" id="GO:0016879">
    <property type="term" value="F:ligase activity, forming carbon-nitrogen bonds"/>
    <property type="evidence" value="ECO:0007669"/>
    <property type="project" value="TreeGrafter"/>
</dbReference>
<dbReference type="InterPro" id="IPR011761">
    <property type="entry name" value="ATP-grasp"/>
</dbReference>
<reference evidence="4 5" key="1">
    <citation type="submission" date="2016-11" db="EMBL/GenBank/DDBJ databases">
        <authorList>
            <person name="Jaros S."/>
            <person name="Januszkiewicz K."/>
            <person name="Wedrychowicz H."/>
        </authorList>
    </citation>
    <scope>NUCLEOTIDE SEQUENCE [LARGE SCALE GENOMIC DNA]</scope>
    <source>
        <strain evidence="4 5">DSM 17477</strain>
    </source>
</reference>
<name>A0A1M6AR17_9FIRM</name>
<keyword evidence="1" id="KW-0067">ATP-binding</keyword>
<dbReference type="GO" id="GO:0005524">
    <property type="term" value="F:ATP binding"/>
    <property type="evidence" value="ECO:0007669"/>
    <property type="project" value="UniProtKB-UniRule"/>
</dbReference>